<sequence length="272" mass="28764">MDLHLSGRTALITGGSQGLGLAIAEELASEGVNLVLVARDQDNLEQAKKDLTARFAVNVSIDAADIAVAGTAERLAASHPDVDIVVNGANKPSGGTLESLPDEQWMQNWSVKPFGYVRVLRAFLPVLRNHPNAVVVNLVGSLGKAPSYKGIYSAMSCSALATLTIGMADQLAADGIRIVGVNSFVVLTEDIIDKYRDLAAKRFGDEGRWEEIIEHLPFGRGARPEEIADLVAFLASDRAGYISGQVIDVDGGFVNSSLPASVRGPLALESAN</sequence>
<organism evidence="4 5">
    <name type="scientific">Pseudonocardia ailaonensis</name>
    <dbReference type="NCBI Taxonomy" id="367279"/>
    <lineage>
        <taxon>Bacteria</taxon>
        <taxon>Bacillati</taxon>
        <taxon>Actinomycetota</taxon>
        <taxon>Actinomycetes</taxon>
        <taxon>Pseudonocardiales</taxon>
        <taxon>Pseudonocardiaceae</taxon>
        <taxon>Pseudonocardia</taxon>
    </lineage>
</organism>
<evidence type="ECO:0000256" key="1">
    <source>
        <dbReference type="ARBA" id="ARBA00006484"/>
    </source>
</evidence>
<protein>
    <submittedName>
        <fullName evidence="4">Short-chain dehydrogenase/reductase</fullName>
    </submittedName>
</protein>
<evidence type="ECO:0000256" key="2">
    <source>
        <dbReference type="ARBA" id="ARBA00023002"/>
    </source>
</evidence>
<comment type="similarity">
    <text evidence="1">Belongs to the short-chain dehydrogenases/reductases (SDR) family.</text>
</comment>
<dbReference type="EMBL" id="BAAAQK010000018">
    <property type="protein sequence ID" value="GAA1859848.1"/>
    <property type="molecule type" value="Genomic_DNA"/>
</dbReference>
<reference evidence="4 5" key="1">
    <citation type="journal article" date="2019" name="Int. J. Syst. Evol. Microbiol.">
        <title>The Global Catalogue of Microorganisms (GCM) 10K type strain sequencing project: providing services to taxonomists for standard genome sequencing and annotation.</title>
        <authorList>
            <consortium name="The Broad Institute Genomics Platform"/>
            <consortium name="The Broad Institute Genome Sequencing Center for Infectious Disease"/>
            <person name="Wu L."/>
            <person name="Ma J."/>
        </authorList>
    </citation>
    <scope>NUCLEOTIDE SEQUENCE [LARGE SCALE GENOMIC DNA]</scope>
    <source>
        <strain evidence="4 5">JCM 16009</strain>
    </source>
</reference>
<dbReference type="Proteomes" id="UP001500449">
    <property type="component" value="Unassembled WGS sequence"/>
</dbReference>
<dbReference type="InterPro" id="IPR002347">
    <property type="entry name" value="SDR_fam"/>
</dbReference>
<dbReference type="PANTHER" id="PTHR43477:SF4">
    <property type="entry name" value="DEHYDROGENASE_REDUCTASE SDR FAMILY MEMBER 6"/>
    <property type="match status" value="1"/>
</dbReference>
<dbReference type="Gene3D" id="3.40.50.720">
    <property type="entry name" value="NAD(P)-binding Rossmann-like Domain"/>
    <property type="match status" value="1"/>
</dbReference>
<evidence type="ECO:0000313" key="5">
    <source>
        <dbReference type="Proteomes" id="UP001500449"/>
    </source>
</evidence>
<dbReference type="PRINTS" id="PR01397">
    <property type="entry name" value="DHBDHDRGNASE"/>
</dbReference>
<keyword evidence="2" id="KW-0560">Oxidoreductase</keyword>
<dbReference type="InterPro" id="IPR036291">
    <property type="entry name" value="NAD(P)-bd_dom_sf"/>
</dbReference>
<keyword evidence="5" id="KW-1185">Reference proteome</keyword>
<dbReference type="PANTHER" id="PTHR43477">
    <property type="entry name" value="DIHYDROANTICAPSIN 7-DEHYDROGENASE"/>
    <property type="match status" value="1"/>
</dbReference>
<dbReference type="SUPFAM" id="SSF51735">
    <property type="entry name" value="NAD(P)-binding Rossmann-fold domains"/>
    <property type="match status" value="1"/>
</dbReference>
<accession>A0ABN2NA15</accession>
<name>A0ABN2NA15_9PSEU</name>
<proteinExistence type="inferred from homology"/>
<dbReference type="InterPro" id="IPR051122">
    <property type="entry name" value="SDR_DHRS6-like"/>
</dbReference>
<comment type="caution">
    <text evidence="4">The sequence shown here is derived from an EMBL/GenBank/DDBJ whole genome shotgun (WGS) entry which is preliminary data.</text>
</comment>
<dbReference type="Pfam" id="PF13561">
    <property type="entry name" value="adh_short_C2"/>
    <property type="match status" value="1"/>
</dbReference>
<evidence type="ECO:0000256" key="3">
    <source>
        <dbReference type="ARBA" id="ARBA00023027"/>
    </source>
</evidence>
<dbReference type="RefSeq" id="WP_344420413.1">
    <property type="nucleotide sequence ID" value="NZ_BAAAQK010000018.1"/>
</dbReference>
<keyword evidence="3" id="KW-0520">NAD</keyword>
<dbReference type="InterPro" id="IPR003560">
    <property type="entry name" value="DHB_DH"/>
</dbReference>
<evidence type="ECO:0000313" key="4">
    <source>
        <dbReference type="EMBL" id="GAA1859848.1"/>
    </source>
</evidence>
<gene>
    <name evidence="4" type="ORF">GCM10009836_44990</name>
</gene>